<evidence type="ECO:0000256" key="5">
    <source>
        <dbReference type="ARBA" id="ARBA00022737"/>
    </source>
</evidence>
<feature type="repeat" description="RPEL" evidence="9">
    <location>
        <begin position="68"/>
        <end position="93"/>
    </location>
</feature>
<dbReference type="GO" id="GO:0030027">
    <property type="term" value="C:lamellipodium"/>
    <property type="evidence" value="ECO:0007669"/>
    <property type="project" value="UniProtKB-SubCell"/>
</dbReference>
<evidence type="ECO:0000256" key="2">
    <source>
        <dbReference type="ARBA" id="ARBA00011844"/>
    </source>
</evidence>
<protein>
    <recommendedName>
        <fullName evidence="10">Phosphatase and actin regulator 4</fullName>
    </recommendedName>
</protein>
<feature type="region of interest" description="Disordered" evidence="11">
    <location>
        <begin position="58"/>
        <end position="78"/>
    </location>
</feature>
<keyword evidence="13" id="KW-1185">Reference proteome</keyword>
<dbReference type="PROSITE" id="PS51073">
    <property type="entry name" value="RPEL"/>
    <property type="match status" value="1"/>
</dbReference>
<evidence type="ECO:0000256" key="4">
    <source>
        <dbReference type="ARBA" id="ARBA00022490"/>
    </source>
</evidence>
<dbReference type="GeneTree" id="ENSGT00940000157582"/>
<keyword evidence="3 10" id="KW-0217">Developmental protein</keyword>
<feature type="compositionally biased region" description="Polar residues" evidence="11">
    <location>
        <begin position="1"/>
        <end position="10"/>
    </location>
</feature>
<evidence type="ECO:0000256" key="11">
    <source>
        <dbReference type="SAM" id="MobiDB-lite"/>
    </source>
</evidence>
<evidence type="ECO:0000256" key="10">
    <source>
        <dbReference type="RuleBase" id="RU367131"/>
    </source>
</evidence>
<evidence type="ECO:0000256" key="7">
    <source>
        <dbReference type="ARBA" id="ARBA00023203"/>
    </source>
</evidence>
<feature type="compositionally biased region" description="Basic and acidic residues" evidence="11">
    <location>
        <begin position="14"/>
        <end position="26"/>
    </location>
</feature>
<dbReference type="Pfam" id="PF02755">
    <property type="entry name" value="RPEL"/>
    <property type="match status" value="1"/>
</dbReference>
<evidence type="ECO:0000256" key="3">
    <source>
        <dbReference type="ARBA" id="ARBA00022473"/>
    </source>
</evidence>
<reference evidence="12" key="2">
    <citation type="submission" date="2025-09" db="UniProtKB">
        <authorList>
            <consortium name="Ensembl"/>
        </authorList>
    </citation>
    <scope>IDENTIFICATION</scope>
</reference>
<dbReference type="GO" id="GO:0008157">
    <property type="term" value="F:protein phosphatase 1 binding"/>
    <property type="evidence" value="ECO:0007669"/>
    <property type="project" value="UniProtKB-UniRule"/>
</dbReference>
<dbReference type="GO" id="GO:0061386">
    <property type="term" value="P:closure of optic fissure"/>
    <property type="evidence" value="ECO:0007669"/>
    <property type="project" value="UniProtKB-UniRule"/>
</dbReference>
<dbReference type="GO" id="GO:0003779">
    <property type="term" value="F:actin binding"/>
    <property type="evidence" value="ECO:0007669"/>
    <property type="project" value="UniProtKB-UniRule"/>
</dbReference>
<dbReference type="GO" id="GO:0072542">
    <property type="term" value="F:protein phosphatase activator activity"/>
    <property type="evidence" value="ECO:0007669"/>
    <property type="project" value="UniProtKB-UniRule"/>
</dbReference>
<evidence type="ECO:0000313" key="12">
    <source>
        <dbReference type="Ensembl" id="ENSCLMP00005019941.1"/>
    </source>
</evidence>
<evidence type="ECO:0000313" key="13">
    <source>
        <dbReference type="Proteomes" id="UP000694565"/>
    </source>
</evidence>
<keyword evidence="8 10" id="KW-0966">Cell projection</keyword>
<dbReference type="GO" id="GO:0048484">
    <property type="term" value="P:enteric nervous system development"/>
    <property type="evidence" value="ECO:0007669"/>
    <property type="project" value="UniProtKB-UniRule"/>
</dbReference>
<proteinExistence type="inferred from homology"/>
<dbReference type="SMART" id="SM00707">
    <property type="entry name" value="RPEL"/>
    <property type="match status" value="1"/>
</dbReference>
<comment type="function">
    <text evidence="10">Regulator of protein phosphatase 1 (PP1) required for neural tube and optic fissure closure, and enteric neural crest cell (ENCCs) migration during development. Acts as an activator of PP1. During neural tube closure, localizes to the ventral neural tube and activates PP1, leading to down-regulate cell proliferation within cranial neural tissue and the neural retina. Also acts as a regulator of migration of enteric neural crest cells (ENCCs) by activating PP1, leading to repression of the integrin signaling through the rho/rock pathway.</text>
</comment>
<evidence type="ECO:0000256" key="1">
    <source>
        <dbReference type="ARBA" id="ARBA00009795"/>
    </source>
</evidence>
<dbReference type="GO" id="GO:0001755">
    <property type="term" value="P:neural crest cell migration"/>
    <property type="evidence" value="ECO:0007669"/>
    <property type="project" value="UniProtKB-UniRule"/>
</dbReference>
<evidence type="ECO:0000256" key="6">
    <source>
        <dbReference type="ARBA" id="ARBA00022902"/>
    </source>
</evidence>
<keyword evidence="4 10" id="KW-0963">Cytoplasm</keyword>
<dbReference type="Gene3D" id="6.10.140.2040">
    <property type="match status" value="1"/>
</dbReference>
<dbReference type="PANTHER" id="PTHR12751">
    <property type="entry name" value="PHOSPHATASE AND ACTIN REGULATOR PHACTR"/>
    <property type="match status" value="1"/>
</dbReference>
<sequence length="125" mass="14108">SASPCQSTLSPREVTAKDNNHNEHGPLYEGGSTPPPKRKGKFSTLGKIFKPWKWRKKKSSDSFNEASEELERKMSTRRTRQELIEQGVLKDVPDNGESTFVTHLISLHSEKSNRSSSEKQKPADI</sequence>
<keyword evidence="6 10" id="KW-0524">Neurogenesis</keyword>
<dbReference type="GO" id="GO:2001045">
    <property type="term" value="P:negative regulation of integrin-mediated signaling pathway"/>
    <property type="evidence" value="ECO:0007669"/>
    <property type="project" value="UniProtKB-UniRule"/>
</dbReference>
<comment type="subunit">
    <text evidence="2 10">Binds PPP1CA and actin.</text>
</comment>
<feature type="region of interest" description="Disordered" evidence="11">
    <location>
        <begin position="106"/>
        <end position="125"/>
    </location>
</feature>
<dbReference type="GO" id="GO:0051726">
    <property type="term" value="P:regulation of cell cycle"/>
    <property type="evidence" value="ECO:0007669"/>
    <property type="project" value="UniProtKB-UniRule"/>
</dbReference>
<comment type="subcellular location">
    <subcellularLocation>
        <location evidence="10">Cytoplasm</location>
    </subcellularLocation>
    <subcellularLocation>
        <location evidence="10">Cell projection</location>
        <location evidence="10">Lamellipodium</location>
    </subcellularLocation>
</comment>
<feature type="compositionally biased region" description="Basic and acidic residues" evidence="11">
    <location>
        <begin position="69"/>
        <end position="78"/>
    </location>
</feature>
<dbReference type="PANTHER" id="PTHR12751:SF4">
    <property type="entry name" value="PHOSPHATASE AND ACTIN REGULATOR 4"/>
    <property type="match status" value="1"/>
</dbReference>
<accession>A0A8C2XK74</accession>
<dbReference type="GO" id="GO:0007266">
    <property type="term" value="P:Rho protein signal transduction"/>
    <property type="evidence" value="ECO:0007669"/>
    <property type="project" value="UniProtKB-UniRule"/>
</dbReference>
<dbReference type="AlphaFoldDB" id="A0A8C2XK74"/>
<dbReference type="GO" id="GO:0001843">
    <property type="term" value="P:neural tube closure"/>
    <property type="evidence" value="ECO:0007669"/>
    <property type="project" value="UniProtKB-UniRule"/>
</dbReference>
<dbReference type="InterPro" id="IPR004018">
    <property type="entry name" value="RPEL_repeat"/>
</dbReference>
<name>A0A8C2XK74_CYCLU</name>
<reference evidence="12" key="1">
    <citation type="submission" date="2025-08" db="UniProtKB">
        <authorList>
            <consortium name="Ensembl"/>
        </authorList>
    </citation>
    <scope>IDENTIFICATION</scope>
</reference>
<feature type="compositionally biased region" description="Basic and acidic residues" evidence="11">
    <location>
        <begin position="108"/>
        <end position="125"/>
    </location>
</feature>
<dbReference type="GO" id="GO:0005737">
    <property type="term" value="C:cytoplasm"/>
    <property type="evidence" value="ECO:0007669"/>
    <property type="project" value="UniProtKB-SubCell"/>
</dbReference>
<evidence type="ECO:0000256" key="9">
    <source>
        <dbReference type="PROSITE-ProRule" id="PRU00401"/>
    </source>
</evidence>
<keyword evidence="5" id="KW-0677">Repeat</keyword>
<feature type="region of interest" description="Disordered" evidence="11">
    <location>
        <begin position="1"/>
        <end position="44"/>
    </location>
</feature>
<dbReference type="GO" id="GO:0030036">
    <property type="term" value="P:actin cytoskeleton organization"/>
    <property type="evidence" value="ECO:0007669"/>
    <property type="project" value="UniProtKB-UniRule"/>
</dbReference>
<keyword evidence="7 10" id="KW-0009">Actin-binding</keyword>
<evidence type="ECO:0000256" key="8">
    <source>
        <dbReference type="ARBA" id="ARBA00023273"/>
    </source>
</evidence>
<dbReference type="Ensembl" id="ENSCLMT00005020971.1">
    <property type="protein sequence ID" value="ENSCLMP00005019941.1"/>
    <property type="gene ID" value="ENSCLMG00005009989.1"/>
</dbReference>
<dbReference type="Proteomes" id="UP000694565">
    <property type="component" value="Unplaced"/>
</dbReference>
<comment type="similarity">
    <text evidence="1 10">Belongs to the phosphatase and actin regulator family.</text>
</comment>
<organism evidence="12 13">
    <name type="scientific">Cyclopterus lumpus</name>
    <name type="common">Lumpsucker</name>
    <dbReference type="NCBI Taxonomy" id="8103"/>
    <lineage>
        <taxon>Eukaryota</taxon>
        <taxon>Metazoa</taxon>
        <taxon>Chordata</taxon>
        <taxon>Craniata</taxon>
        <taxon>Vertebrata</taxon>
        <taxon>Euteleostomi</taxon>
        <taxon>Actinopterygii</taxon>
        <taxon>Neopterygii</taxon>
        <taxon>Teleostei</taxon>
        <taxon>Neoteleostei</taxon>
        <taxon>Acanthomorphata</taxon>
        <taxon>Eupercaria</taxon>
        <taxon>Perciformes</taxon>
        <taxon>Cottioidei</taxon>
        <taxon>Cottales</taxon>
        <taxon>Cyclopteridae</taxon>
        <taxon>Cyclopterus</taxon>
    </lineage>
</organism>